<name>A0A2P7EFS0_9SYNE</name>
<dbReference type="InterPro" id="IPR023210">
    <property type="entry name" value="NADP_OxRdtase_dom"/>
</dbReference>
<dbReference type="RefSeq" id="WP_106499524.1">
    <property type="nucleotide sequence ID" value="NZ_PXVC01000013.1"/>
</dbReference>
<gene>
    <name evidence="2" type="ORF">C7K08_04785</name>
</gene>
<dbReference type="CDD" id="cd19096">
    <property type="entry name" value="AKR_Fe-S_oxidoreductase"/>
    <property type="match status" value="1"/>
</dbReference>
<dbReference type="STRING" id="1910958.BTM30_04645"/>
<dbReference type="PANTHER" id="PTHR43312">
    <property type="entry name" value="D-THREO-ALDOSE 1-DEHYDROGENASE"/>
    <property type="match status" value="1"/>
</dbReference>
<keyword evidence="3" id="KW-1185">Reference proteome</keyword>
<evidence type="ECO:0000313" key="3">
    <source>
        <dbReference type="Proteomes" id="UP000240206"/>
    </source>
</evidence>
<dbReference type="Gene3D" id="3.20.20.100">
    <property type="entry name" value="NADP-dependent oxidoreductase domain"/>
    <property type="match status" value="1"/>
</dbReference>
<dbReference type="Pfam" id="PF00248">
    <property type="entry name" value="Aldo_ket_red"/>
    <property type="match status" value="1"/>
</dbReference>
<dbReference type="EMBL" id="PXVC01000013">
    <property type="protein sequence ID" value="PSI02065.1"/>
    <property type="molecule type" value="Genomic_DNA"/>
</dbReference>
<feature type="domain" description="NADP-dependent oxidoreductase" evidence="1">
    <location>
        <begin position="4"/>
        <end position="197"/>
    </location>
</feature>
<protein>
    <submittedName>
        <fullName evidence="2">Aldo/keto reductase</fullName>
    </submittedName>
</protein>
<dbReference type="AlphaFoldDB" id="A0A2P7EFS0"/>
<dbReference type="SUPFAM" id="SSF51430">
    <property type="entry name" value="NAD(P)-linked oxidoreductase"/>
    <property type="match status" value="1"/>
</dbReference>
<sequence>MPLLSLGGMRFQQSWSDLPAEEITVESQVNLESILKAAIGAGMHHIETARFYGSSELQLGKLLATHPDPKRILQTKIAPYANSKEFESMLERSFELLQVQRLDLLTLHGINLPEHLEQCLRPGGCLEIVKRWQSDGCIGHVGFSTHGPLALIEAAINSGSFDYVNIHWYYIRQDNSPALSAAIDQDMGVFIISPTDKGGHLHSPSERLKQLCEPLHPIVFNDLFCLSDPRVHTISVGAATAADLDLHLQAVGLLPKAEELLPLISARLQAALQQKLGDAWLNSWQQGLPPWQATPGEINLPILLWLHNLLEGWDLQSYAKARYGLLGQANHWFPGCNADFFEAPAGSEGAVSEAELLAALAESPWRAEIPAILRHLKQALGGSVLQRLGS</sequence>
<proteinExistence type="predicted"/>
<dbReference type="InterPro" id="IPR053135">
    <property type="entry name" value="AKR2_Oxidoreductase"/>
</dbReference>
<dbReference type="InterPro" id="IPR036812">
    <property type="entry name" value="NAD(P)_OxRdtase_dom_sf"/>
</dbReference>
<comment type="caution">
    <text evidence="2">The sequence shown here is derived from an EMBL/GenBank/DDBJ whole genome shotgun (WGS) entry which is preliminary data.</text>
</comment>
<dbReference type="PANTHER" id="PTHR43312:SF2">
    <property type="entry name" value="OXIDOREDUCTASE"/>
    <property type="match status" value="1"/>
</dbReference>
<dbReference type="Proteomes" id="UP000240206">
    <property type="component" value="Unassembled WGS sequence"/>
</dbReference>
<evidence type="ECO:0000313" key="2">
    <source>
        <dbReference type="EMBL" id="PSI02065.1"/>
    </source>
</evidence>
<accession>A0A2P7EFS0</accession>
<reference evidence="3" key="1">
    <citation type="submission" date="2018-03" db="EMBL/GenBank/DDBJ databases">
        <title>Ecological and genomic features of two cosmopolitan and abundant freshwater picocyanobacteria.</title>
        <authorList>
            <person name="Cabello-Yeves P.J."/>
            <person name="Picazo A."/>
            <person name="Camacho A."/>
            <person name="Callieri C."/>
            <person name="Rosselli R."/>
            <person name="Roda-Garcia J."/>
            <person name="Coutinho F.H."/>
            <person name="Rodriguez-Valera F."/>
        </authorList>
    </citation>
    <scope>NUCLEOTIDE SEQUENCE [LARGE SCALE GENOMIC DNA]</scope>
    <source>
        <strain evidence="3">Tous</strain>
    </source>
</reference>
<evidence type="ECO:0000259" key="1">
    <source>
        <dbReference type="Pfam" id="PF00248"/>
    </source>
</evidence>
<organism evidence="2 3">
    <name type="scientific">Synechococcus lacustris str. Tous</name>
    <dbReference type="NCBI Taxonomy" id="1910958"/>
    <lineage>
        <taxon>Bacteria</taxon>
        <taxon>Bacillati</taxon>
        <taxon>Cyanobacteriota</taxon>
        <taxon>Cyanophyceae</taxon>
        <taxon>Synechococcales</taxon>
        <taxon>Synechococcaceae</taxon>
        <taxon>Synechococcus</taxon>
    </lineage>
</organism>